<dbReference type="Gene3D" id="1.20.120.790">
    <property type="entry name" value="Heat shock protein 90, C-terminal domain"/>
    <property type="match status" value="1"/>
</dbReference>
<feature type="binding site" evidence="11">
    <location>
        <position position="37"/>
    </location>
    <ligand>
        <name>ATP</name>
        <dbReference type="ChEBI" id="CHEBI:30616"/>
    </ligand>
</feature>
<feature type="binding site" evidence="11">
    <location>
        <position position="92"/>
    </location>
    <ligand>
        <name>ATP</name>
        <dbReference type="ChEBI" id="CHEBI:30616"/>
    </ligand>
</feature>
<dbReference type="Proteomes" id="UP000035268">
    <property type="component" value="Chromosome"/>
</dbReference>
<comment type="similarity">
    <text evidence="2 10">Belongs to the heat shock protein 90 family.</text>
</comment>
<feature type="binding site" evidence="11">
    <location>
        <position position="171"/>
    </location>
    <ligand>
        <name>ATP</name>
        <dbReference type="ChEBI" id="CHEBI:30616"/>
    </ligand>
</feature>
<keyword evidence="13" id="KW-1185">Reference proteome</keyword>
<organism evidence="12 13">
    <name type="scientific">Kiritimatiella glycovorans</name>
    <dbReference type="NCBI Taxonomy" id="1307763"/>
    <lineage>
        <taxon>Bacteria</taxon>
        <taxon>Pseudomonadati</taxon>
        <taxon>Kiritimatiellota</taxon>
        <taxon>Kiritimatiellia</taxon>
        <taxon>Kiritimatiellales</taxon>
        <taxon>Kiritimatiellaceae</taxon>
        <taxon>Kiritimatiella</taxon>
    </lineage>
</organism>
<evidence type="ECO:0000313" key="13">
    <source>
        <dbReference type="Proteomes" id="UP000035268"/>
    </source>
</evidence>
<proteinExistence type="inferred from homology"/>
<dbReference type="InterPro" id="IPR020568">
    <property type="entry name" value="Ribosomal_Su5_D2-typ_SF"/>
</dbReference>
<dbReference type="Gene3D" id="3.40.50.11260">
    <property type="match status" value="1"/>
</dbReference>
<sequence>MAQSKRKFRTEVSKLLQIIVHSLYSHKEIFLRELISNAGDAIDKMRYEALNNPDLAEGDTEWGITITADKENRTLTISDNGIGMSRDEIAENLGTIARSGTTEFLEKLREQDVKEHPELIGQFGVGFYSAFMVADEVTVISRPPQQPAVKWRSKGDESYTIEDTEKDRRGTDVILHLNEGEEEFLEDHRLKALIKKFSDFMEHPIELEGETVNSRKALWLRSKSDIGDEEYHEFYKSIAHDFEDPLETIHTIAEGALEFRAVLFIPSRRPYDLFHAEPKSNLHLYIQRVFITDECEELLPSYLRFIKGVVDASDLPLNVSREMLQHVPALNKIRNNLVGRVLKTLKEMKEKDFDRYRRFHDSFGAVLKEGLAQDFSNREKIAELLLFESTATDPGDVTTLDAYLDGMPSDQEEIYYLAGSSREMLEHSPHIEPLKARSREVLFMTDPVDEFVMPSVEYKGKKLVAVNRDEVEETEEEKQSRESKEKDYAGLVDLFNEELDAVKEVRVSSRLRESACCLTLDRESMTPQMELLMKQMGQEPPESKRIFELNPDHPAVRSLRKLHETEGASDRVKDGLHLLYEEALLAEGLKPSDPAEFGKRINRMIEHLGAQGGE</sequence>
<dbReference type="Gene3D" id="3.30.230.80">
    <property type="match status" value="1"/>
</dbReference>
<evidence type="ECO:0000256" key="6">
    <source>
        <dbReference type="ARBA" id="ARBA00023016"/>
    </source>
</evidence>
<feature type="binding site" evidence="11">
    <location>
        <begin position="99"/>
        <end position="100"/>
    </location>
    <ligand>
        <name>ATP</name>
        <dbReference type="ChEBI" id="CHEBI:30616"/>
    </ligand>
</feature>
<reference evidence="13" key="1">
    <citation type="submission" date="2015-02" db="EMBL/GenBank/DDBJ databases">
        <title>Description and complete genome sequence of the first cultured representative of the subdivision 5 of the Verrucomicrobia phylum.</title>
        <authorList>
            <person name="Spring S."/>
            <person name="Bunk B."/>
            <person name="Sproer C."/>
            <person name="Klenk H.-P."/>
        </authorList>
    </citation>
    <scope>NUCLEOTIDE SEQUENCE [LARGE SCALE GENOMIC DNA]</scope>
    <source>
        <strain evidence="13">L21-Fru-AB</strain>
    </source>
</reference>
<evidence type="ECO:0000256" key="8">
    <source>
        <dbReference type="ARBA" id="ARBA00058590"/>
    </source>
</evidence>
<evidence type="ECO:0000256" key="10">
    <source>
        <dbReference type="HAMAP-Rule" id="MF_00505"/>
    </source>
</evidence>
<feature type="binding site" evidence="11">
    <location>
        <position position="321"/>
    </location>
    <ligand>
        <name>ATP</name>
        <dbReference type="ChEBI" id="CHEBI:30616"/>
    </ligand>
</feature>
<gene>
    <name evidence="10 12" type="primary">htpG</name>
    <name evidence="12" type="ORF">L21SP4_01441</name>
</gene>
<dbReference type="PRINTS" id="PR00775">
    <property type="entry name" value="HEATSHOCK90"/>
</dbReference>
<dbReference type="GO" id="GO:0051082">
    <property type="term" value="F:unfolded protein binding"/>
    <property type="evidence" value="ECO:0007669"/>
    <property type="project" value="UniProtKB-UniRule"/>
</dbReference>
<dbReference type="GO" id="GO:0005524">
    <property type="term" value="F:ATP binding"/>
    <property type="evidence" value="ECO:0007669"/>
    <property type="project" value="UniProtKB-UniRule"/>
</dbReference>
<feature type="binding site" evidence="11">
    <location>
        <begin position="122"/>
        <end position="127"/>
    </location>
    <ligand>
        <name>ATP</name>
        <dbReference type="ChEBI" id="CHEBI:30616"/>
    </ligand>
</feature>
<dbReference type="PIRSF" id="PIRSF002583">
    <property type="entry name" value="Hsp90"/>
    <property type="match status" value="1"/>
</dbReference>
<dbReference type="InterPro" id="IPR020575">
    <property type="entry name" value="Hsp90_N"/>
</dbReference>
<dbReference type="AlphaFoldDB" id="A0A0G3EGY8"/>
<dbReference type="SUPFAM" id="SSF110942">
    <property type="entry name" value="HSP90 C-terminal domain"/>
    <property type="match status" value="1"/>
</dbReference>
<dbReference type="SUPFAM" id="SSF54211">
    <property type="entry name" value="Ribosomal protein S5 domain 2-like"/>
    <property type="match status" value="1"/>
</dbReference>
<dbReference type="InterPro" id="IPR001404">
    <property type="entry name" value="Hsp90_fam"/>
</dbReference>
<evidence type="ECO:0000256" key="5">
    <source>
        <dbReference type="ARBA" id="ARBA00022840"/>
    </source>
</evidence>
<dbReference type="FunFam" id="3.30.230.80:FF:000002">
    <property type="entry name" value="Molecular chaperone HtpG"/>
    <property type="match status" value="1"/>
</dbReference>
<protein>
    <recommendedName>
        <fullName evidence="9 10">Chaperone protein HtpG</fullName>
    </recommendedName>
    <alternativeName>
        <fullName evidence="10">Heat shock protein HtpG</fullName>
    </alternativeName>
    <alternativeName>
        <fullName evidence="10">High temperature protein G</fullName>
    </alternativeName>
</protein>
<dbReference type="RefSeq" id="WP_052881991.1">
    <property type="nucleotide sequence ID" value="NZ_CP010904.1"/>
</dbReference>
<dbReference type="InterPro" id="IPR019805">
    <property type="entry name" value="Heat_shock_protein_90_CS"/>
</dbReference>
<dbReference type="STRING" id="1307763.L21SP4_01441"/>
<dbReference type="Gene3D" id="3.30.565.10">
    <property type="entry name" value="Histidine kinase-like ATPase, C-terminal domain"/>
    <property type="match status" value="1"/>
</dbReference>
<evidence type="ECO:0000256" key="3">
    <source>
        <dbReference type="ARBA" id="ARBA00022490"/>
    </source>
</evidence>
<evidence type="ECO:0000256" key="9">
    <source>
        <dbReference type="ARBA" id="ARBA00070675"/>
    </source>
</evidence>
<comment type="caution">
    <text evidence="10">Lacks conserved residue(s) required for the propagation of feature annotation.</text>
</comment>
<dbReference type="CDD" id="cd16927">
    <property type="entry name" value="HATPase_Hsp90-like"/>
    <property type="match status" value="1"/>
</dbReference>
<feature type="region of interest" description="C" evidence="10">
    <location>
        <begin position="532"/>
        <end position="614"/>
    </location>
</feature>
<dbReference type="PROSITE" id="PS00298">
    <property type="entry name" value="HSP90"/>
    <property type="match status" value="1"/>
</dbReference>
<keyword evidence="5 10" id="KW-0067">ATP-binding</keyword>
<feature type="binding site" evidence="11">
    <location>
        <position position="79"/>
    </location>
    <ligand>
        <name>ATP</name>
        <dbReference type="ChEBI" id="CHEBI:30616"/>
    </ligand>
</feature>
<comment type="subcellular location">
    <subcellularLocation>
        <location evidence="1 10">Cytoplasm</location>
    </subcellularLocation>
</comment>
<keyword evidence="4 10" id="KW-0547">Nucleotide-binding</keyword>
<evidence type="ECO:0000256" key="1">
    <source>
        <dbReference type="ARBA" id="ARBA00004496"/>
    </source>
</evidence>
<evidence type="ECO:0000313" key="12">
    <source>
        <dbReference type="EMBL" id="AKJ64687.1"/>
    </source>
</evidence>
<dbReference type="PATRIC" id="fig|1609981.3.peg.1496"/>
<dbReference type="FunFam" id="3.30.565.10:FF:000009">
    <property type="entry name" value="Molecular chaperone HtpG"/>
    <property type="match status" value="1"/>
</dbReference>
<keyword evidence="7 10" id="KW-0143">Chaperone</keyword>
<keyword evidence="3 10" id="KW-0963">Cytoplasm</keyword>
<evidence type="ECO:0000256" key="2">
    <source>
        <dbReference type="ARBA" id="ARBA00008239"/>
    </source>
</evidence>
<dbReference type="PANTHER" id="PTHR11528">
    <property type="entry name" value="HEAT SHOCK PROTEIN 90 FAMILY MEMBER"/>
    <property type="match status" value="1"/>
</dbReference>
<comment type="subunit">
    <text evidence="10">Homodimer.</text>
</comment>
<dbReference type="GO" id="GO:0016887">
    <property type="term" value="F:ATP hydrolysis activity"/>
    <property type="evidence" value="ECO:0007669"/>
    <property type="project" value="InterPro"/>
</dbReference>
<accession>A0A0G3EGY8</accession>
<dbReference type="InterPro" id="IPR037196">
    <property type="entry name" value="HSP90_C"/>
</dbReference>
<name>A0A0G3EGY8_9BACT</name>
<comment type="function">
    <text evidence="8 10">Molecular chaperone. Has ATPase activity.</text>
</comment>
<feature type="region of interest" description="A; substrate-binding" evidence="10">
    <location>
        <begin position="1"/>
        <end position="321"/>
    </location>
</feature>
<evidence type="ECO:0000256" key="4">
    <source>
        <dbReference type="ARBA" id="ARBA00022741"/>
    </source>
</evidence>
<dbReference type="OrthoDB" id="9802640at2"/>
<dbReference type="InterPro" id="IPR036890">
    <property type="entry name" value="HATPase_C_sf"/>
</dbReference>
<evidence type="ECO:0000256" key="11">
    <source>
        <dbReference type="PIRSR" id="PIRSR002583-1"/>
    </source>
</evidence>
<dbReference type="EMBL" id="CP010904">
    <property type="protein sequence ID" value="AKJ64687.1"/>
    <property type="molecule type" value="Genomic_DNA"/>
</dbReference>
<dbReference type="Pfam" id="PF13589">
    <property type="entry name" value="HATPase_c_3"/>
    <property type="match status" value="1"/>
</dbReference>
<dbReference type="SUPFAM" id="SSF55874">
    <property type="entry name" value="ATPase domain of HSP90 chaperone/DNA topoisomerase II/histidine kinase"/>
    <property type="match status" value="1"/>
</dbReference>
<dbReference type="GO" id="GO:0140662">
    <property type="term" value="F:ATP-dependent protein folding chaperone"/>
    <property type="evidence" value="ECO:0007669"/>
    <property type="project" value="InterPro"/>
</dbReference>
<keyword evidence="6 10" id="KW-0346">Stress response</keyword>
<feature type="binding site" evidence="11">
    <location>
        <position position="84"/>
    </location>
    <ligand>
        <name>ATP</name>
        <dbReference type="ChEBI" id="CHEBI:30616"/>
    </ligand>
</feature>
<dbReference type="KEGG" id="vbl:L21SP4_01441"/>
<dbReference type="Pfam" id="PF00183">
    <property type="entry name" value="HSP90"/>
    <property type="match status" value="1"/>
</dbReference>
<feature type="binding site" evidence="11">
    <location>
        <position position="33"/>
    </location>
    <ligand>
        <name>ATP</name>
        <dbReference type="ChEBI" id="CHEBI:30616"/>
    </ligand>
</feature>
<evidence type="ECO:0000256" key="7">
    <source>
        <dbReference type="ARBA" id="ARBA00023186"/>
    </source>
</evidence>
<reference evidence="12 13" key="2">
    <citation type="journal article" date="2016" name="ISME J.">
        <title>Characterization of the first cultured representative of Verrucomicrobia subdivision 5 indicates the proposal of a novel phylum.</title>
        <authorList>
            <person name="Spring S."/>
            <person name="Bunk B."/>
            <person name="Sproer C."/>
            <person name="Schumann P."/>
            <person name="Rohde M."/>
            <person name="Tindall B.J."/>
            <person name="Klenk H.P."/>
        </authorList>
    </citation>
    <scope>NUCLEOTIDE SEQUENCE [LARGE SCALE GENOMIC DNA]</scope>
    <source>
        <strain evidence="12 13">L21-Fru-AB</strain>
    </source>
</reference>
<dbReference type="NCBIfam" id="NF003555">
    <property type="entry name" value="PRK05218.1"/>
    <property type="match status" value="1"/>
</dbReference>
<dbReference type="HAMAP" id="MF_00505">
    <property type="entry name" value="HSP90"/>
    <property type="match status" value="1"/>
</dbReference>
<dbReference type="GO" id="GO:0005737">
    <property type="term" value="C:cytoplasm"/>
    <property type="evidence" value="ECO:0007669"/>
    <property type="project" value="UniProtKB-SubCell"/>
</dbReference>